<organism evidence="1 2">
    <name type="scientific">Brachionus plicatilis</name>
    <name type="common">Marine rotifer</name>
    <name type="synonym">Brachionus muelleri</name>
    <dbReference type="NCBI Taxonomy" id="10195"/>
    <lineage>
        <taxon>Eukaryota</taxon>
        <taxon>Metazoa</taxon>
        <taxon>Spiralia</taxon>
        <taxon>Gnathifera</taxon>
        <taxon>Rotifera</taxon>
        <taxon>Eurotatoria</taxon>
        <taxon>Monogononta</taxon>
        <taxon>Pseudotrocha</taxon>
        <taxon>Ploima</taxon>
        <taxon>Brachionidae</taxon>
        <taxon>Brachionus</taxon>
    </lineage>
</organism>
<accession>A0A3M7PWG9</accession>
<evidence type="ECO:0000313" key="1">
    <source>
        <dbReference type="EMBL" id="RNA03457.1"/>
    </source>
</evidence>
<dbReference type="AlphaFoldDB" id="A0A3M7PWG9"/>
<reference evidence="1 2" key="1">
    <citation type="journal article" date="2018" name="Sci. Rep.">
        <title>Genomic signatures of local adaptation to the degree of environmental predictability in rotifers.</title>
        <authorList>
            <person name="Franch-Gras L."/>
            <person name="Hahn C."/>
            <person name="Garcia-Roger E.M."/>
            <person name="Carmona M.J."/>
            <person name="Serra M."/>
            <person name="Gomez A."/>
        </authorList>
    </citation>
    <scope>NUCLEOTIDE SEQUENCE [LARGE SCALE GENOMIC DNA]</scope>
    <source>
        <strain evidence="1">HYR1</strain>
    </source>
</reference>
<dbReference type="EMBL" id="REGN01008498">
    <property type="protein sequence ID" value="RNA03457.1"/>
    <property type="molecule type" value="Genomic_DNA"/>
</dbReference>
<keyword evidence="2" id="KW-1185">Reference proteome</keyword>
<protein>
    <submittedName>
        <fullName evidence="1">Uncharacterized protein</fullName>
    </submittedName>
</protein>
<gene>
    <name evidence="1" type="ORF">BpHYR1_050783</name>
</gene>
<sequence>MALLQPTVVHFFKWMVISFCSWRTKRHNNALESKDNVIKTDDTLRERIAVGHETKIKQIMFNNV</sequence>
<comment type="caution">
    <text evidence="1">The sequence shown here is derived from an EMBL/GenBank/DDBJ whole genome shotgun (WGS) entry which is preliminary data.</text>
</comment>
<proteinExistence type="predicted"/>
<name>A0A3M7PWG9_BRAPC</name>
<evidence type="ECO:0000313" key="2">
    <source>
        <dbReference type="Proteomes" id="UP000276133"/>
    </source>
</evidence>
<dbReference type="Proteomes" id="UP000276133">
    <property type="component" value="Unassembled WGS sequence"/>
</dbReference>